<evidence type="ECO:0000313" key="4">
    <source>
        <dbReference type="Proteomes" id="UP000276215"/>
    </source>
</evidence>
<reference evidence="3 4" key="1">
    <citation type="journal article" date="2018" name="Nat. Ecol. Evol.">
        <title>Pezizomycetes genomes reveal the molecular basis of ectomycorrhizal truffle lifestyle.</title>
        <authorList>
            <person name="Murat C."/>
            <person name="Payen T."/>
            <person name="Noel B."/>
            <person name="Kuo A."/>
            <person name="Morin E."/>
            <person name="Chen J."/>
            <person name="Kohler A."/>
            <person name="Krizsan K."/>
            <person name="Balestrini R."/>
            <person name="Da Silva C."/>
            <person name="Montanini B."/>
            <person name="Hainaut M."/>
            <person name="Levati E."/>
            <person name="Barry K.W."/>
            <person name="Belfiori B."/>
            <person name="Cichocki N."/>
            <person name="Clum A."/>
            <person name="Dockter R.B."/>
            <person name="Fauchery L."/>
            <person name="Guy J."/>
            <person name="Iotti M."/>
            <person name="Le Tacon F."/>
            <person name="Lindquist E.A."/>
            <person name="Lipzen A."/>
            <person name="Malagnac F."/>
            <person name="Mello A."/>
            <person name="Molinier V."/>
            <person name="Miyauchi S."/>
            <person name="Poulain J."/>
            <person name="Riccioni C."/>
            <person name="Rubini A."/>
            <person name="Sitrit Y."/>
            <person name="Splivallo R."/>
            <person name="Traeger S."/>
            <person name="Wang M."/>
            <person name="Zifcakova L."/>
            <person name="Wipf D."/>
            <person name="Zambonelli A."/>
            <person name="Paolocci F."/>
            <person name="Nowrousian M."/>
            <person name="Ottonello S."/>
            <person name="Baldrian P."/>
            <person name="Spatafora J.W."/>
            <person name="Henrissat B."/>
            <person name="Nagy L.G."/>
            <person name="Aury J.M."/>
            <person name="Wincker P."/>
            <person name="Grigoriev I.V."/>
            <person name="Bonfante P."/>
            <person name="Martin F.M."/>
        </authorList>
    </citation>
    <scope>NUCLEOTIDE SEQUENCE [LARGE SCALE GENOMIC DNA]</scope>
    <source>
        <strain evidence="3 4">120613-1</strain>
    </source>
</reference>
<accession>A0A3N4KFX1</accession>
<keyword evidence="2" id="KW-0812">Transmembrane</keyword>
<name>A0A3N4KFX1_9PEZI</name>
<proteinExistence type="predicted"/>
<organism evidence="3 4">
    <name type="scientific">Choiromyces venosus 120613-1</name>
    <dbReference type="NCBI Taxonomy" id="1336337"/>
    <lineage>
        <taxon>Eukaryota</taxon>
        <taxon>Fungi</taxon>
        <taxon>Dikarya</taxon>
        <taxon>Ascomycota</taxon>
        <taxon>Pezizomycotina</taxon>
        <taxon>Pezizomycetes</taxon>
        <taxon>Pezizales</taxon>
        <taxon>Tuberaceae</taxon>
        <taxon>Choiromyces</taxon>
    </lineage>
</organism>
<evidence type="ECO:0000313" key="3">
    <source>
        <dbReference type="EMBL" id="RPB04775.1"/>
    </source>
</evidence>
<sequence length="140" mass="15704">MKYHSGMGLMFGGVCFLVFCYVGLHIVLWYGIVVSNPGEGKFSRYVKQKNPGVLHTMTLKLFKPHRSIYADTQCCAIPFQSNPVQVQFPYPIQSTPPQLPTPTKSTDRSTEQTKLKRTKKVLCETHIPPAPSIPPSLPKK</sequence>
<feature type="transmembrane region" description="Helical" evidence="2">
    <location>
        <begin position="7"/>
        <end position="32"/>
    </location>
</feature>
<feature type="compositionally biased region" description="Basic and acidic residues" evidence="1">
    <location>
        <begin position="105"/>
        <end position="114"/>
    </location>
</feature>
<protein>
    <submittedName>
        <fullName evidence="3">Uncharacterized protein</fullName>
    </submittedName>
</protein>
<gene>
    <name evidence="3" type="ORF">L873DRAFT_1170537</name>
</gene>
<feature type="region of interest" description="Disordered" evidence="1">
    <location>
        <begin position="92"/>
        <end position="121"/>
    </location>
</feature>
<dbReference type="EMBL" id="ML120356">
    <property type="protein sequence ID" value="RPB04775.1"/>
    <property type="molecule type" value="Genomic_DNA"/>
</dbReference>
<evidence type="ECO:0000256" key="1">
    <source>
        <dbReference type="SAM" id="MobiDB-lite"/>
    </source>
</evidence>
<dbReference type="Proteomes" id="UP000276215">
    <property type="component" value="Unassembled WGS sequence"/>
</dbReference>
<dbReference type="AlphaFoldDB" id="A0A3N4KFX1"/>
<evidence type="ECO:0000256" key="2">
    <source>
        <dbReference type="SAM" id="Phobius"/>
    </source>
</evidence>
<keyword evidence="2" id="KW-1133">Transmembrane helix</keyword>
<keyword evidence="4" id="KW-1185">Reference proteome</keyword>
<keyword evidence="2" id="KW-0472">Membrane</keyword>
<feature type="compositionally biased region" description="Polar residues" evidence="1">
    <location>
        <begin position="92"/>
        <end position="104"/>
    </location>
</feature>